<name>A0A6J1LXJ8_DROHY</name>
<dbReference type="SMART" id="SM00409">
    <property type="entry name" value="IG"/>
    <property type="match status" value="2"/>
</dbReference>
<accession>A0A6J1LXJ8</accession>
<dbReference type="InterPro" id="IPR013783">
    <property type="entry name" value="Ig-like_fold"/>
</dbReference>
<dbReference type="Pfam" id="PF07686">
    <property type="entry name" value="V-set"/>
    <property type="match status" value="1"/>
</dbReference>
<dbReference type="GO" id="GO:0032589">
    <property type="term" value="C:neuron projection membrane"/>
    <property type="evidence" value="ECO:0007669"/>
    <property type="project" value="TreeGrafter"/>
</dbReference>
<dbReference type="PANTHER" id="PTHR23279:SF45">
    <property type="entry name" value="DEFECTIVE PROBOSCIS EXTENSION RESPONSE 12, ISOFORM C"/>
    <property type="match status" value="1"/>
</dbReference>
<dbReference type="KEGG" id="dhe:111600906"/>
<reference evidence="3" key="1">
    <citation type="submission" date="2025-08" db="UniProtKB">
        <authorList>
            <consortium name="RefSeq"/>
        </authorList>
    </citation>
    <scope>IDENTIFICATION</scope>
    <source>
        <strain evidence="3">15085-1641.00</strain>
        <tissue evidence="3">Whole body</tissue>
    </source>
</reference>
<dbReference type="CDD" id="cd00096">
    <property type="entry name" value="Ig"/>
    <property type="match status" value="1"/>
</dbReference>
<dbReference type="Pfam" id="PF13927">
    <property type="entry name" value="Ig_3"/>
    <property type="match status" value="1"/>
</dbReference>
<dbReference type="Proteomes" id="UP000504633">
    <property type="component" value="Unplaced"/>
</dbReference>
<evidence type="ECO:0000313" key="3">
    <source>
        <dbReference type="RefSeq" id="XP_023173030.1"/>
    </source>
</evidence>
<feature type="non-terminal residue" evidence="3">
    <location>
        <position position="1"/>
    </location>
</feature>
<dbReference type="SMART" id="SM00408">
    <property type="entry name" value="IGc2"/>
    <property type="match status" value="2"/>
</dbReference>
<dbReference type="InterPro" id="IPR037448">
    <property type="entry name" value="Zig-8"/>
</dbReference>
<dbReference type="OMA" id="RRRDWHV"/>
<dbReference type="RefSeq" id="XP_023173030.1">
    <property type="nucleotide sequence ID" value="XM_023317262.2"/>
</dbReference>
<evidence type="ECO:0000259" key="1">
    <source>
        <dbReference type="PROSITE" id="PS50835"/>
    </source>
</evidence>
<dbReference type="FunFam" id="2.60.40.10:FF:001061">
    <property type="entry name" value="Uncharacterized protein, isoform C"/>
    <property type="match status" value="1"/>
</dbReference>
<dbReference type="PROSITE" id="PS50835">
    <property type="entry name" value="IG_LIKE"/>
    <property type="match status" value="2"/>
</dbReference>
<protein>
    <submittedName>
        <fullName evidence="3">Hemicentin-2</fullName>
    </submittedName>
</protein>
<gene>
    <name evidence="3" type="primary">LOC111600906</name>
</gene>
<feature type="domain" description="Ig-like" evidence="1">
    <location>
        <begin position="212"/>
        <end position="304"/>
    </location>
</feature>
<feature type="domain" description="Ig-like" evidence="1">
    <location>
        <begin position="101"/>
        <end position="202"/>
    </location>
</feature>
<dbReference type="GO" id="GO:0050808">
    <property type="term" value="P:synapse organization"/>
    <property type="evidence" value="ECO:0007669"/>
    <property type="project" value="TreeGrafter"/>
</dbReference>
<dbReference type="SUPFAM" id="SSF48726">
    <property type="entry name" value="Immunoglobulin"/>
    <property type="match status" value="2"/>
</dbReference>
<dbReference type="InterPro" id="IPR003598">
    <property type="entry name" value="Ig_sub2"/>
</dbReference>
<dbReference type="CTD" id="50320"/>
<evidence type="ECO:0000313" key="2">
    <source>
        <dbReference type="Proteomes" id="UP000504633"/>
    </source>
</evidence>
<dbReference type="FunFam" id="2.60.40.10:FF:001291">
    <property type="entry name" value="Uncharacterized protein, isoform B"/>
    <property type="match status" value="1"/>
</dbReference>
<dbReference type="Gene3D" id="2.60.40.10">
    <property type="entry name" value="Immunoglobulins"/>
    <property type="match status" value="2"/>
</dbReference>
<dbReference type="AlphaFoldDB" id="A0A6J1LXJ8"/>
<sequence>AAAAVAAATTQQKRARVRARRQKLPQMLPPRLLRLRLLRVPLHLMELRILLLCLPTLLLATTLETDQKSILTDNDWKKLWTRNGINADSKLDNNLDSSDSPMFEDSELMAHNTTVQLGGTAFLVCKVTGVDRVGVNWNQISWIRRRDWHILSSGAQLYTNDERFAILHSPGSNMWTLQIKFVQRRDHGMYECQVSTPTGIISHFVNLQVVVPEAFILGSGELHVDMGSTINLVCIIEKSPTPPQYVYWQKNDRLINYYDSRRDISIETTPGPRTQSRLIIREPQITDSGNYTCSASNTEPASIYVFVSKGDNMAAISRRKTSSADRITHIFRSMLAPCLLLNTVVVRRIFLT</sequence>
<dbReference type="InterPro" id="IPR007110">
    <property type="entry name" value="Ig-like_dom"/>
</dbReference>
<dbReference type="GeneID" id="111600906"/>
<proteinExistence type="predicted"/>
<dbReference type="InterPro" id="IPR013106">
    <property type="entry name" value="Ig_V-set"/>
</dbReference>
<dbReference type="InterPro" id="IPR036179">
    <property type="entry name" value="Ig-like_dom_sf"/>
</dbReference>
<dbReference type="OrthoDB" id="10031887at2759"/>
<dbReference type="PANTHER" id="PTHR23279">
    <property type="entry name" value="DEFECTIVE PROBOSCIS EXTENSION RESPONSE DPR -RELATED"/>
    <property type="match status" value="1"/>
</dbReference>
<keyword evidence="2" id="KW-1185">Reference proteome</keyword>
<organism evidence="2 3">
    <name type="scientific">Drosophila hydei</name>
    <name type="common">Fruit fly</name>
    <dbReference type="NCBI Taxonomy" id="7224"/>
    <lineage>
        <taxon>Eukaryota</taxon>
        <taxon>Metazoa</taxon>
        <taxon>Ecdysozoa</taxon>
        <taxon>Arthropoda</taxon>
        <taxon>Hexapoda</taxon>
        <taxon>Insecta</taxon>
        <taxon>Pterygota</taxon>
        <taxon>Neoptera</taxon>
        <taxon>Endopterygota</taxon>
        <taxon>Diptera</taxon>
        <taxon>Brachycera</taxon>
        <taxon>Muscomorpha</taxon>
        <taxon>Ephydroidea</taxon>
        <taxon>Drosophilidae</taxon>
        <taxon>Drosophila</taxon>
    </lineage>
</organism>
<dbReference type="InterPro" id="IPR003599">
    <property type="entry name" value="Ig_sub"/>
</dbReference>